<dbReference type="PROSITE" id="PS51897">
    <property type="entry name" value="ANNEXIN_2"/>
    <property type="match status" value="3"/>
</dbReference>
<keyword evidence="5 6" id="KW-0111">Calcium/phospholipid-binding</keyword>
<comment type="domain">
    <text evidence="6">A pair of annexin repeats may form one binding site for calcium and phospholipid.</text>
</comment>
<accession>A0A453CG78</accession>
<dbReference type="InterPro" id="IPR037104">
    <property type="entry name" value="Annexin_sf"/>
</dbReference>
<dbReference type="InterPro" id="IPR018252">
    <property type="entry name" value="Annexin_repeat_CS"/>
</dbReference>
<reference evidence="7" key="4">
    <citation type="submission" date="2019-03" db="UniProtKB">
        <authorList>
            <consortium name="EnsemblPlants"/>
        </authorList>
    </citation>
    <scope>IDENTIFICATION</scope>
</reference>
<sequence length="290" mass="31889">MATITVPQVVPSPVEDAEALMKAFQGWGTDEQAVIYILAHRDAAQRKLIRLAYEEKYDERLTDRLESELSGDLQTAMGYWVLDPTERQAVIANAATKCIDEEYPVIVEIACANSPAELLELLVALVSAYRYDGDEVNGGLARSEAKIIQADVKNGVTADHGELIRVLGTRSRAQLGATFNCFRDEHGTTVTKALLHAPDTTGYARALRTAARCIADTDKYFAKVLRNAMHKSGTDEESLLRVVVMRAEKDLRGIKDEFHKRASVALEQAIAKETSGDFKTFITALVGTSQ</sequence>
<protein>
    <recommendedName>
        <fullName evidence="6">Annexin</fullName>
    </recommendedName>
</protein>
<dbReference type="EnsemblPlants" id="AET2Gv20836500.2">
    <property type="protein sequence ID" value="AET2Gv20836500.2"/>
    <property type="gene ID" value="AET2Gv20836500"/>
</dbReference>
<dbReference type="PROSITE" id="PS00223">
    <property type="entry name" value="ANNEXIN_1"/>
    <property type="match status" value="1"/>
</dbReference>
<dbReference type="PANTHER" id="PTHR10502:SF193">
    <property type="entry name" value="ANNEXIN D8"/>
    <property type="match status" value="1"/>
</dbReference>
<dbReference type="GO" id="GO:0005886">
    <property type="term" value="C:plasma membrane"/>
    <property type="evidence" value="ECO:0007669"/>
    <property type="project" value="TreeGrafter"/>
</dbReference>
<evidence type="ECO:0000256" key="3">
    <source>
        <dbReference type="ARBA" id="ARBA00022837"/>
    </source>
</evidence>
<dbReference type="GO" id="GO:0009409">
    <property type="term" value="P:response to cold"/>
    <property type="evidence" value="ECO:0007669"/>
    <property type="project" value="TreeGrafter"/>
</dbReference>
<keyword evidence="3 6" id="KW-0106">Calcium</keyword>
<evidence type="ECO:0000256" key="6">
    <source>
        <dbReference type="RuleBase" id="RU003540"/>
    </source>
</evidence>
<proteinExistence type="inferred from homology"/>
<dbReference type="PRINTS" id="PR00196">
    <property type="entry name" value="ANNEXIN"/>
</dbReference>
<reference evidence="8" key="1">
    <citation type="journal article" date="2014" name="Science">
        <title>Ancient hybridizations among the ancestral genomes of bread wheat.</title>
        <authorList>
            <consortium name="International Wheat Genome Sequencing Consortium,"/>
            <person name="Marcussen T."/>
            <person name="Sandve S.R."/>
            <person name="Heier L."/>
            <person name="Spannagl M."/>
            <person name="Pfeifer M."/>
            <person name="Jakobsen K.S."/>
            <person name="Wulff B.B."/>
            <person name="Steuernagel B."/>
            <person name="Mayer K.F."/>
            <person name="Olsen O.A."/>
        </authorList>
    </citation>
    <scope>NUCLEOTIDE SEQUENCE [LARGE SCALE GENOMIC DNA]</scope>
    <source>
        <strain evidence="8">cv. AL8/78</strain>
    </source>
</reference>
<reference evidence="7" key="5">
    <citation type="journal article" date="2021" name="G3 (Bethesda)">
        <title>Aegilops tauschii genome assembly Aet v5.0 features greater sequence contiguity and improved annotation.</title>
        <authorList>
            <person name="Wang L."/>
            <person name="Zhu T."/>
            <person name="Rodriguez J.C."/>
            <person name="Deal K.R."/>
            <person name="Dubcovsky J."/>
            <person name="McGuire P.E."/>
            <person name="Lux T."/>
            <person name="Spannagl M."/>
            <person name="Mayer K.F.X."/>
            <person name="Baldrich P."/>
            <person name="Meyers B.C."/>
            <person name="Huo N."/>
            <person name="Gu Y.Q."/>
            <person name="Zhou H."/>
            <person name="Devos K.M."/>
            <person name="Bennetzen J.L."/>
            <person name="Unver T."/>
            <person name="Budak H."/>
            <person name="Gulick P.J."/>
            <person name="Galiba G."/>
            <person name="Kalapos B."/>
            <person name="Nelson D.R."/>
            <person name="Li P."/>
            <person name="You F.M."/>
            <person name="Luo M.C."/>
            <person name="Dvorak J."/>
        </authorList>
    </citation>
    <scope>NUCLEOTIDE SEQUENCE [LARGE SCALE GENOMIC DNA]</scope>
    <source>
        <strain evidence="7">cv. AL8/78</strain>
    </source>
</reference>
<organism evidence="7 8">
    <name type="scientific">Aegilops tauschii subsp. strangulata</name>
    <name type="common">Goatgrass</name>
    <dbReference type="NCBI Taxonomy" id="200361"/>
    <lineage>
        <taxon>Eukaryota</taxon>
        <taxon>Viridiplantae</taxon>
        <taxon>Streptophyta</taxon>
        <taxon>Embryophyta</taxon>
        <taxon>Tracheophyta</taxon>
        <taxon>Spermatophyta</taxon>
        <taxon>Magnoliopsida</taxon>
        <taxon>Liliopsida</taxon>
        <taxon>Poales</taxon>
        <taxon>Poaceae</taxon>
        <taxon>BOP clade</taxon>
        <taxon>Pooideae</taxon>
        <taxon>Triticodae</taxon>
        <taxon>Triticeae</taxon>
        <taxon>Triticinae</taxon>
        <taxon>Aegilops</taxon>
    </lineage>
</organism>
<dbReference type="InterPro" id="IPR018502">
    <property type="entry name" value="Annexin_repeat"/>
</dbReference>
<dbReference type="GO" id="GO:0005544">
    <property type="term" value="F:calcium-dependent phospholipid binding"/>
    <property type="evidence" value="ECO:0007669"/>
    <property type="project" value="UniProtKB-KW"/>
</dbReference>
<evidence type="ECO:0000256" key="1">
    <source>
        <dbReference type="ARBA" id="ARBA00022723"/>
    </source>
</evidence>
<dbReference type="GO" id="GO:0001786">
    <property type="term" value="F:phosphatidylserine binding"/>
    <property type="evidence" value="ECO:0007669"/>
    <property type="project" value="TreeGrafter"/>
</dbReference>
<keyword evidence="4 6" id="KW-0041">Annexin</keyword>
<dbReference type="InterPro" id="IPR001464">
    <property type="entry name" value="Annexin"/>
</dbReference>
<evidence type="ECO:0000313" key="8">
    <source>
        <dbReference type="Proteomes" id="UP000015105"/>
    </source>
</evidence>
<comment type="similarity">
    <text evidence="6">Belongs to the annexin family.</text>
</comment>
<dbReference type="Proteomes" id="UP000015105">
    <property type="component" value="Chromosome 2D"/>
</dbReference>
<dbReference type="GO" id="GO:0005737">
    <property type="term" value="C:cytoplasm"/>
    <property type="evidence" value="ECO:0007669"/>
    <property type="project" value="TreeGrafter"/>
</dbReference>
<keyword evidence="2 6" id="KW-0677">Repeat</keyword>
<keyword evidence="8" id="KW-1185">Reference proteome</keyword>
<reference evidence="8" key="2">
    <citation type="journal article" date="2017" name="Nat. Plants">
        <title>The Aegilops tauschii genome reveals multiple impacts of transposons.</title>
        <authorList>
            <person name="Zhao G."/>
            <person name="Zou C."/>
            <person name="Li K."/>
            <person name="Wang K."/>
            <person name="Li T."/>
            <person name="Gao L."/>
            <person name="Zhang X."/>
            <person name="Wang H."/>
            <person name="Yang Z."/>
            <person name="Liu X."/>
            <person name="Jiang W."/>
            <person name="Mao L."/>
            <person name="Kong X."/>
            <person name="Jiao Y."/>
            <person name="Jia J."/>
        </authorList>
    </citation>
    <scope>NUCLEOTIDE SEQUENCE [LARGE SCALE GENOMIC DNA]</scope>
    <source>
        <strain evidence="8">cv. AL8/78</strain>
    </source>
</reference>
<dbReference type="Gramene" id="AET2Gv20836500.2">
    <property type="protein sequence ID" value="AET2Gv20836500.2"/>
    <property type="gene ID" value="AET2Gv20836500"/>
</dbReference>
<dbReference type="AlphaFoldDB" id="A0A453CG78"/>
<keyword evidence="1" id="KW-0479">Metal-binding</keyword>
<evidence type="ECO:0000256" key="2">
    <source>
        <dbReference type="ARBA" id="ARBA00022737"/>
    </source>
</evidence>
<name>A0A453CG78_AEGTS</name>
<evidence type="ECO:0000313" key="7">
    <source>
        <dbReference type="EnsemblPlants" id="AET2Gv20836500.2"/>
    </source>
</evidence>
<dbReference type="Pfam" id="PF00191">
    <property type="entry name" value="Annexin"/>
    <property type="match status" value="2"/>
</dbReference>
<evidence type="ECO:0000256" key="4">
    <source>
        <dbReference type="ARBA" id="ARBA00023216"/>
    </source>
</evidence>
<evidence type="ECO:0000256" key="5">
    <source>
        <dbReference type="ARBA" id="ARBA00023302"/>
    </source>
</evidence>
<dbReference type="PANTHER" id="PTHR10502">
    <property type="entry name" value="ANNEXIN"/>
    <property type="match status" value="1"/>
</dbReference>
<reference evidence="7" key="3">
    <citation type="journal article" date="2017" name="Nature">
        <title>Genome sequence of the progenitor of the wheat D genome Aegilops tauschii.</title>
        <authorList>
            <person name="Luo M.C."/>
            <person name="Gu Y.Q."/>
            <person name="Puiu D."/>
            <person name="Wang H."/>
            <person name="Twardziok S.O."/>
            <person name="Deal K.R."/>
            <person name="Huo N."/>
            <person name="Zhu T."/>
            <person name="Wang L."/>
            <person name="Wang Y."/>
            <person name="McGuire P.E."/>
            <person name="Liu S."/>
            <person name="Long H."/>
            <person name="Ramasamy R.K."/>
            <person name="Rodriguez J.C."/>
            <person name="Van S.L."/>
            <person name="Yuan L."/>
            <person name="Wang Z."/>
            <person name="Xia Z."/>
            <person name="Xiao L."/>
            <person name="Anderson O.D."/>
            <person name="Ouyang S."/>
            <person name="Liang Y."/>
            <person name="Zimin A.V."/>
            <person name="Pertea G."/>
            <person name="Qi P."/>
            <person name="Bennetzen J.L."/>
            <person name="Dai X."/>
            <person name="Dawson M.W."/>
            <person name="Muller H.G."/>
            <person name="Kugler K."/>
            <person name="Rivarola-Duarte L."/>
            <person name="Spannagl M."/>
            <person name="Mayer K.F.X."/>
            <person name="Lu F.H."/>
            <person name="Bevan M.W."/>
            <person name="Leroy P."/>
            <person name="Li P."/>
            <person name="You F.M."/>
            <person name="Sun Q."/>
            <person name="Liu Z."/>
            <person name="Lyons E."/>
            <person name="Wicker T."/>
            <person name="Salzberg S.L."/>
            <person name="Devos K.M."/>
            <person name="Dvorak J."/>
        </authorList>
    </citation>
    <scope>NUCLEOTIDE SEQUENCE [LARGE SCALE GENOMIC DNA]</scope>
    <source>
        <strain evidence="7">cv. AL8/78</strain>
    </source>
</reference>
<dbReference type="SMART" id="SM00335">
    <property type="entry name" value="ANX"/>
    <property type="match status" value="3"/>
</dbReference>
<dbReference type="Gene3D" id="1.10.220.10">
    <property type="entry name" value="Annexin"/>
    <property type="match status" value="3"/>
</dbReference>
<dbReference type="GO" id="GO:0009414">
    <property type="term" value="P:response to water deprivation"/>
    <property type="evidence" value="ECO:0007669"/>
    <property type="project" value="TreeGrafter"/>
</dbReference>
<dbReference type="FunFam" id="1.10.220.10:FF:000008">
    <property type="entry name" value="Annexin"/>
    <property type="match status" value="1"/>
</dbReference>
<dbReference type="GO" id="GO:0005509">
    <property type="term" value="F:calcium ion binding"/>
    <property type="evidence" value="ECO:0007669"/>
    <property type="project" value="InterPro"/>
</dbReference>
<dbReference type="GO" id="GO:0009651">
    <property type="term" value="P:response to salt stress"/>
    <property type="evidence" value="ECO:0007669"/>
    <property type="project" value="TreeGrafter"/>
</dbReference>
<dbReference type="SUPFAM" id="SSF47874">
    <property type="entry name" value="Annexin"/>
    <property type="match status" value="1"/>
</dbReference>
<dbReference type="GO" id="GO:0009408">
    <property type="term" value="P:response to heat"/>
    <property type="evidence" value="ECO:0007669"/>
    <property type="project" value="TreeGrafter"/>
</dbReference>
<dbReference type="FunFam" id="1.10.220.10:FF:000001">
    <property type="entry name" value="Annexin"/>
    <property type="match status" value="1"/>
</dbReference>